<gene>
    <name evidence="2" type="ORF">CSOJ01_08514</name>
</gene>
<feature type="compositionally biased region" description="Basic and acidic residues" evidence="1">
    <location>
        <begin position="1"/>
        <end position="13"/>
    </location>
</feature>
<evidence type="ECO:0000256" key="1">
    <source>
        <dbReference type="SAM" id="MobiDB-lite"/>
    </source>
</evidence>
<dbReference type="EMBL" id="WIGN01000148">
    <property type="protein sequence ID" value="KAF6806940.1"/>
    <property type="molecule type" value="Genomic_DNA"/>
</dbReference>
<evidence type="ECO:0000313" key="2">
    <source>
        <dbReference type="EMBL" id="KAF6806940.1"/>
    </source>
</evidence>
<feature type="region of interest" description="Disordered" evidence="1">
    <location>
        <begin position="1"/>
        <end position="36"/>
    </location>
</feature>
<name>A0A8H6J6I5_9PEZI</name>
<organism evidence="2 3">
    <name type="scientific">Colletotrichum sojae</name>
    <dbReference type="NCBI Taxonomy" id="2175907"/>
    <lineage>
        <taxon>Eukaryota</taxon>
        <taxon>Fungi</taxon>
        <taxon>Dikarya</taxon>
        <taxon>Ascomycota</taxon>
        <taxon>Pezizomycotina</taxon>
        <taxon>Sordariomycetes</taxon>
        <taxon>Hypocreomycetidae</taxon>
        <taxon>Glomerellales</taxon>
        <taxon>Glomerellaceae</taxon>
        <taxon>Colletotrichum</taxon>
        <taxon>Colletotrichum orchidearum species complex</taxon>
    </lineage>
</organism>
<dbReference type="AlphaFoldDB" id="A0A8H6J6I5"/>
<protein>
    <submittedName>
        <fullName evidence="2">Uncharacterized protein</fullName>
    </submittedName>
</protein>
<keyword evidence="3" id="KW-1185">Reference proteome</keyword>
<accession>A0A8H6J6I5</accession>
<sequence length="203" mass="22529">MESPTADHEKLPADEDLLTAPEPFTPPPLPKLTDQPQLLPGSCLSLSLPLLSAIHACLPPSPALTLSIGSGTGLVEALLESLPDRPYELDLVSVEVAPSPNRYHAKHRTVPGTWALETMARRARAWVFVYPKRVELVRGYMEEMFAEGPETVVYVGPRRDWEDFRGCFEREDVAGVEVWGEERMEGVGGRGWECVAVVRRKGR</sequence>
<dbReference type="Proteomes" id="UP000652219">
    <property type="component" value="Unassembled WGS sequence"/>
</dbReference>
<reference evidence="2 3" key="1">
    <citation type="journal article" date="2020" name="Phytopathology">
        <title>Genome Sequence Resources of Colletotrichum truncatum, C. plurivorum, C. musicola, and C. sojae: Four Species Pathogenic to Soybean (Glycine max).</title>
        <authorList>
            <person name="Rogerio F."/>
            <person name="Boufleur T.R."/>
            <person name="Ciampi-Guillardi M."/>
            <person name="Sukno S.A."/>
            <person name="Thon M.R."/>
            <person name="Massola Junior N.S."/>
            <person name="Baroncelli R."/>
        </authorList>
    </citation>
    <scope>NUCLEOTIDE SEQUENCE [LARGE SCALE GENOMIC DNA]</scope>
    <source>
        <strain evidence="2 3">LFN0009</strain>
    </source>
</reference>
<proteinExistence type="predicted"/>
<evidence type="ECO:0000313" key="3">
    <source>
        <dbReference type="Proteomes" id="UP000652219"/>
    </source>
</evidence>
<comment type="caution">
    <text evidence="2">The sequence shown here is derived from an EMBL/GenBank/DDBJ whole genome shotgun (WGS) entry which is preliminary data.</text>
</comment>